<dbReference type="GO" id="GO:0015833">
    <property type="term" value="P:peptide transport"/>
    <property type="evidence" value="ECO:0007669"/>
    <property type="project" value="TreeGrafter"/>
</dbReference>
<dbReference type="PANTHER" id="PTHR30290">
    <property type="entry name" value="PERIPLASMIC BINDING COMPONENT OF ABC TRANSPORTER"/>
    <property type="match status" value="1"/>
</dbReference>
<dbReference type="Gene3D" id="3.10.105.10">
    <property type="entry name" value="Dipeptide-binding Protein, Domain 3"/>
    <property type="match status" value="1"/>
</dbReference>
<comment type="caution">
    <text evidence="2">The sequence shown here is derived from an EMBL/GenBank/DDBJ whole genome shotgun (WGS) entry which is preliminary data.</text>
</comment>
<protein>
    <submittedName>
        <fullName evidence="2">Peptide ABC transporter</fullName>
    </submittedName>
</protein>
<dbReference type="Proteomes" id="UP000235387">
    <property type="component" value="Unassembled WGS sequence"/>
</dbReference>
<accession>A0A2N7L4U4</accession>
<dbReference type="InterPro" id="IPR030678">
    <property type="entry name" value="Peptide/Ni-bd"/>
</dbReference>
<dbReference type="GO" id="GO:0030288">
    <property type="term" value="C:outer membrane-bounded periplasmic space"/>
    <property type="evidence" value="ECO:0007669"/>
    <property type="project" value="UniProtKB-ARBA"/>
</dbReference>
<reference evidence="3" key="1">
    <citation type="submission" date="2016-07" db="EMBL/GenBank/DDBJ databases">
        <title>Nontailed viruses are major unrecognized killers of bacteria in the ocean.</title>
        <authorList>
            <person name="Kauffman K."/>
            <person name="Hussain F."/>
            <person name="Yang J."/>
            <person name="Arevalo P."/>
            <person name="Brown J."/>
            <person name="Cutler M."/>
            <person name="Kelly L."/>
            <person name="Polz M.F."/>
        </authorList>
    </citation>
    <scope>NUCLEOTIDE SEQUENCE [LARGE SCALE GENOMIC DNA]</scope>
    <source>
        <strain evidence="3">10N.261.45.A10</strain>
    </source>
</reference>
<name>A0A2N7L4U4_9GAMM</name>
<sequence length="491" mass="55949">MIYGKDWQPLCHLCQTVPTFENGLAEKIVLEDGREGIRLSVTLKDNLFWGDGVPVTTKDVVLGYQISTDKRVKGNPGYEEDQTLERIDVVDEKRFDVILNKRIFNYRTAVPSAMPEHLEGEIYRRDPENYDKTSLYTTSPLTAGLYNGPYLIDRMSSGSFVSVVPNPHWKGSSVFFDNLVFKAVENTAALEAHLLSKSVDMIAGESGLTLDQVLRLEQRQKGKYQYHYEPGLLYEHLDVNLDNPHLAKKAFRQGLLLSINRQQLVNQLFEGKQVVAHTDTSPRDIGYSDDVTQYEYAPEKAKALFQKAGYRWQGKDMVDADGKPVQIELMTTAGNKTRELVQQVLQSQWKKMGITIRINNQPARVFFGQTLKERNHKGLALFAWYSAPESPPETTLHSENIPTEANNWGGQNYAGYKNADMDALLDEIETELDADKREALFANIQRIYAEDLPALPLYFRADSFVLPLWLKGVTPTGHMFPSTHWVEEWHR</sequence>
<evidence type="ECO:0000313" key="3">
    <source>
        <dbReference type="Proteomes" id="UP000235387"/>
    </source>
</evidence>
<dbReference type="InterPro" id="IPR039424">
    <property type="entry name" value="SBP_5"/>
</dbReference>
<feature type="domain" description="Solute-binding protein family 5" evidence="1">
    <location>
        <begin position="21"/>
        <end position="393"/>
    </location>
</feature>
<dbReference type="Pfam" id="PF00496">
    <property type="entry name" value="SBP_bac_5"/>
    <property type="match status" value="1"/>
</dbReference>
<dbReference type="GO" id="GO:0043190">
    <property type="term" value="C:ATP-binding cassette (ABC) transporter complex"/>
    <property type="evidence" value="ECO:0007669"/>
    <property type="project" value="InterPro"/>
</dbReference>
<dbReference type="CDD" id="cd08513">
    <property type="entry name" value="PBP2_thermophilic_Hb8_like"/>
    <property type="match status" value="1"/>
</dbReference>
<evidence type="ECO:0000259" key="1">
    <source>
        <dbReference type="Pfam" id="PF00496"/>
    </source>
</evidence>
<gene>
    <name evidence="2" type="ORF">BCT23_06675</name>
</gene>
<dbReference type="Gene3D" id="3.90.76.10">
    <property type="entry name" value="Dipeptide-binding Protein, Domain 1"/>
    <property type="match status" value="1"/>
</dbReference>
<evidence type="ECO:0000313" key="2">
    <source>
        <dbReference type="EMBL" id="PMN88400.1"/>
    </source>
</evidence>
<dbReference type="SUPFAM" id="SSF53850">
    <property type="entry name" value="Periplasmic binding protein-like II"/>
    <property type="match status" value="1"/>
</dbReference>
<dbReference type="GO" id="GO:1904680">
    <property type="term" value="F:peptide transmembrane transporter activity"/>
    <property type="evidence" value="ECO:0007669"/>
    <property type="project" value="TreeGrafter"/>
</dbReference>
<dbReference type="PIRSF" id="PIRSF002741">
    <property type="entry name" value="MppA"/>
    <property type="match status" value="1"/>
</dbReference>
<dbReference type="RefSeq" id="WP_102392302.1">
    <property type="nucleotide sequence ID" value="NZ_MDAL01000060.1"/>
</dbReference>
<dbReference type="AlphaFoldDB" id="A0A2N7L4U4"/>
<dbReference type="EMBL" id="MDAL01000060">
    <property type="protein sequence ID" value="PMN88400.1"/>
    <property type="molecule type" value="Genomic_DNA"/>
</dbReference>
<dbReference type="Gene3D" id="3.40.190.10">
    <property type="entry name" value="Periplasmic binding protein-like II"/>
    <property type="match status" value="1"/>
</dbReference>
<dbReference type="InterPro" id="IPR000914">
    <property type="entry name" value="SBP_5_dom"/>
</dbReference>
<proteinExistence type="predicted"/>
<organism evidence="2 3">
    <name type="scientific">Enterovibrio norvegicus</name>
    <dbReference type="NCBI Taxonomy" id="188144"/>
    <lineage>
        <taxon>Bacteria</taxon>
        <taxon>Pseudomonadati</taxon>
        <taxon>Pseudomonadota</taxon>
        <taxon>Gammaproteobacteria</taxon>
        <taxon>Vibrionales</taxon>
        <taxon>Vibrionaceae</taxon>
        <taxon>Enterovibrio</taxon>
    </lineage>
</organism>